<keyword evidence="10" id="KW-1185">Reference proteome</keyword>
<sequence>MNPIFLKIALRYLLKNRLYSFINILGLTVGIASFVLIMLYVNYERSYDTFSGSEHVYRVYMDYKTGDVFAPGDAQVYNLSGPTIKQEFPEVLEQVRLFHMGGVTLVNKETVLGENVGSLADPSYFDIFPYPLIKGDKNTALVEPYSIILTESLAHKLFGDENPLGKTVSTFWGNDVPMTVTGVMKDVSQNTHMKNSFLISFDTLWTWEMFEGQQELNWANNNFFTYLKVAENSNIAALRKKIQENNADGKVDERHDIEALERIHLHSNKPYEAEANGSANRVNFLSAIALIVLLLSWLNYVNLATAKSLERAKEIGIRKVAGAQRLHLVWQIFSESILINGLALIIALTLVALTLPWFNGYMGQELMVALPNLYSLWPFFAFILLGTFISNLYPAFILSGYRPAKTLKGKIQGSSQGLLLRKGLITLQFLATIVLLIGTLVVGKQIRFLKDQPIGAQLNGVVALRGQILDQPSDSIKNKDFQVLKKELGNLSFVNAVSTAQTYPGGGYNNLPSFMGITKPDGSFEEQTVYYQYQVEPEFFKVMGISFLAGDVFHANANGGGNDIVVNEQFARKMGFSNASEALEKEVKYWGQTWKIVGVMENYHHFGLKTVIQPMLIRPGTATSSLLVKLDDSALNPTQLESAMASLQSKWKSVFPESTFGYTFLDKNFEAQYNDDKKFGEAFGFFTFLAILIALMGLFGLTSYTILQRRKEIGIRKVNGATVGQILSLLNQDFVKWIGLAFIFAVPISWFAMNRWLEGFAYKTTISWWIFALTGFLTLFLTLLTVSFQSVRAASANPVETLREE</sequence>
<name>A0A444VND2_9FLAO</name>
<evidence type="ECO:0000256" key="5">
    <source>
        <dbReference type="ARBA" id="ARBA00023136"/>
    </source>
</evidence>
<reference evidence="9 10" key="1">
    <citation type="submission" date="2014-04" db="EMBL/GenBank/DDBJ databases">
        <title>Whole genome of Muricauda olearia.</title>
        <authorList>
            <person name="Zhang X.-H."/>
            <person name="Tang K."/>
        </authorList>
    </citation>
    <scope>NUCLEOTIDE SEQUENCE [LARGE SCALE GENOMIC DNA]</scope>
    <source>
        <strain evidence="9 10">Th120</strain>
    </source>
</reference>
<feature type="domain" description="MacB-like periplasmic core" evidence="8">
    <location>
        <begin position="20"/>
        <end position="244"/>
    </location>
</feature>
<dbReference type="Proteomes" id="UP000290261">
    <property type="component" value="Unassembled WGS sequence"/>
</dbReference>
<organism evidence="9 10">
    <name type="scientific">Flagellimonas olearia</name>
    <dbReference type="NCBI Taxonomy" id="552546"/>
    <lineage>
        <taxon>Bacteria</taxon>
        <taxon>Pseudomonadati</taxon>
        <taxon>Bacteroidota</taxon>
        <taxon>Flavobacteriia</taxon>
        <taxon>Flavobacteriales</taxon>
        <taxon>Flavobacteriaceae</taxon>
        <taxon>Flagellimonas</taxon>
    </lineage>
</organism>
<feature type="transmembrane region" description="Helical" evidence="6">
    <location>
        <begin position="419"/>
        <end position="442"/>
    </location>
</feature>
<feature type="domain" description="ABC3 transporter permease C-terminal" evidence="7">
    <location>
        <begin position="685"/>
        <end position="798"/>
    </location>
</feature>
<feature type="transmembrane region" description="Helical" evidence="6">
    <location>
        <begin position="765"/>
        <end position="786"/>
    </location>
</feature>
<comment type="subcellular location">
    <subcellularLocation>
        <location evidence="1">Cell membrane</location>
        <topology evidence="1">Multi-pass membrane protein</topology>
    </subcellularLocation>
</comment>
<evidence type="ECO:0000256" key="1">
    <source>
        <dbReference type="ARBA" id="ARBA00004651"/>
    </source>
</evidence>
<dbReference type="Pfam" id="PF02687">
    <property type="entry name" value="FtsX"/>
    <property type="match status" value="2"/>
</dbReference>
<feature type="domain" description="ABC3 transporter permease C-terminal" evidence="7">
    <location>
        <begin position="287"/>
        <end position="395"/>
    </location>
</feature>
<dbReference type="InterPro" id="IPR003838">
    <property type="entry name" value="ABC3_permease_C"/>
</dbReference>
<dbReference type="GO" id="GO:0005886">
    <property type="term" value="C:plasma membrane"/>
    <property type="evidence" value="ECO:0007669"/>
    <property type="project" value="UniProtKB-SubCell"/>
</dbReference>
<evidence type="ECO:0008006" key="11">
    <source>
        <dbReference type="Google" id="ProtNLM"/>
    </source>
</evidence>
<dbReference type="InterPro" id="IPR025857">
    <property type="entry name" value="MacB_PCD"/>
</dbReference>
<comment type="caution">
    <text evidence="9">The sequence shown here is derived from an EMBL/GenBank/DDBJ whole genome shotgun (WGS) entry which is preliminary data.</text>
</comment>
<evidence type="ECO:0000256" key="4">
    <source>
        <dbReference type="ARBA" id="ARBA00022989"/>
    </source>
</evidence>
<dbReference type="InterPro" id="IPR050250">
    <property type="entry name" value="Macrolide_Exporter_MacB"/>
</dbReference>
<evidence type="ECO:0000256" key="2">
    <source>
        <dbReference type="ARBA" id="ARBA00022475"/>
    </source>
</evidence>
<evidence type="ECO:0000313" key="10">
    <source>
        <dbReference type="Proteomes" id="UP000290261"/>
    </source>
</evidence>
<keyword evidence="5 6" id="KW-0472">Membrane</keyword>
<feature type="transmembrane region" description="Helical" evidence="6">
    <location>
        <begin position="21"/>
        <end position="41"/>
    </location>
</feature>
<feature type="domain" description="MacB-like periplasmic core" evidence="8">
    <location>
        <begin position="433"/>
        <end position="634"/>
    </location>
</feature>
<keyword evidence="2" id="KW-1003">Cell membrane</keyword>
<dbReference type="EMBL" id="JJMP01000003">
    <property type="protein sequence ID" value="RYC52293.1"/>
    <property type="molecule type" value="Genomic_DNA"/>
</dbReference>
<feature type="transmembrane region" description="Helical" evidence="6">
    <location>
        <begin position="337"/>
        <end position="358"/>
    </location>
</feature>
<evidence type="ECO:0000256" key="3">
    <source>
        <dbReference type="ARBA" id="ARBA00022692"/>
    </source>
</evidence>
<dbReference type="RefSeq" id="WP_129653820.1">
    <property type="nucleotide sequence ID" value="NZ_ML142908.1"/>
</dbReference>
<dbReference type="GO" id="GO:0022857">
    <property type="term" value="F:transmembrane transporter activity"/>
    <property type="evidence" value="ECO:0007669"/>
    <property type="project" value="TreeGrafter"/>
</dbReference>
<keyword evidence="4 6" id="KW-1133">Transmembrane helix</keyword>
<dbReference type="AlphaFoldDB" id="A0A444VND2"/>
<dbReference type="PANTHER" id="PTHR30572:SF18">
    <property type="entry name" value="ABC-TYPE MACROLIDE FAMILY EXPORT SYSTEM PERMEASE COMPONENT 2"/>
    <property type="match status" value="1"/>
</dbReference>
<evidence type="ECO:0000313" key="9">
    <source>
        <dbReference type="EMBL" id="RYC52293.1"/>
    </source>
</evidence>
<protein>
    <recommendedName>
        <fullName evidence="11">FtsX-like permease family protein</fullName>
    </recommendedName>
</protein>
<dbReference type="Pfam" id="PF12704">
    <property type="entry name" value="MacB_PCD"/>
    <property type="match status" value="2"/>
</dbReference>
<dbReference type="PANTHER" id="PTHR30572">
    <property type="entry name" value="MEMBRANE COMPONENT OF TRANSPORTER-RELATED"/>
    <property type="match status" value="1"/>
</dbReference>
<gene>
    <name evidence="9" type="ORF">DN53_10450</name>
</gene>
<evidence type="ECO:0000259" key="7">
    <source>
        <dbReference type="Pfam" id="PF02687"/>
    </source>
</evidence>
<evidence type="ECO:0000259" key="8">
    <source>
        <dbReference type="Pfam" id="PF12704"/>
    </source>
</evidence>
<accession>A0A444VND2</accession>
<feature type="transmembrane region" description="Helical" evidence="6">
    <location>
        <begin position="378"/>
        <end position="398"/>
    </location>
</feature>
<feature type="transmembrane region" description="Helical" evidence="6">
    <location>
        <begin position="682"/>
        <end position="707"/>
    </location>
</feature>
<keyword evidence="3 6" id="KW-0812">Transmembrane</keyword>
<feature type="transmembrane region" description="Helical" evidence="6">
    <location>
        <begin position="734"/>
        <end position="753"/>
    </location>
</feature>
<proteinExistence type="predicted"/>
<feature type="transmembrane region" description="Helical" evidence="6">
    <location>
        <begin position="284"/>
        <end position="303"/>
    </location>
</feature>
<evidence type="ECO:0000256" key="6">
    <source>
        <dbReference type="SAM" id="Phobius"/>
    </source>
</evidence>